<dbReference type="NCBIfam" id="TIGR01205">
    <property type="entry name" value="D_ala_D_alaTIGR"/>
    <property type="match status" value="1"/>
</dbReference>
<dbReference type="PANTHER" id="PTHR23132">
    <property type="entry name" value="D-ALANINE--D-ALANINE LIGASE"/>
    <property type="match status" value="1"/>
</dbReference>
<dbReference type="GO" id="GO:0008716">
    <property type="term" value="F:D-alanine-D-alanine ligase activity"/>
    <property type="evidence" value="ECO:0007669"/>
    <property type="project" value="UniProtKB-UniRule"/>
</dbReference>
<evidence type="ECO:0000256" key="6">
    <source>
        <dbReference type="ARBA" id="ARBA00022598"/>
    </source>
</evidence>
<comment type="cofactor">
    <cofactor evidence="15">
        <name>Mg(2+)</name>
        <dbReference type="ChEBI" id="CHEBI:18420"/>
    </cofactor>
    <cofactor evidence="15">
        <name>Mn(2+)</name>
        <dbReference type="ChEBI" id="CHEBI:29035"/>
    </cofactor>
    <text evidence="15">Binds 2 magnesium or manganese ions per subunit.</text>
</comment>
<feature type="active site" evidence="14">
    <location>
        <position position="305"/>
    </location>
</feature>
<evidence type="ECO:0000256" key="16">
    <source>
        <dbReference type="PROSITE-ProRule" id="PRU00409"/>
    </source>
</evidence>
<evidence type="ECO:0000256" key="13">
    <source>
        <dbReference type="HAMAP-Rule" id="MF_00047"/>
    </source>
</evidence>
<evidence type="ECO:0000256" key="9">
    <source>
        <dbReference type="ARBA" id="ARBA00022960"/>
    </source>
</evidence>
<comment type="pathway">
    <text evidence="13">Cell wall biogenesis; peptidoglycan biosynthesis.</text>
</comment>
<comment type="catalytic activity">
    <reaction evidence="12 13">
        <text>2 D-alanine + ATP = D-alanyl-D-alanine + ADP + phosphate + H(+)</text>
        <dbReference type="Rhea" id="RHEA:11224"/>
        <dbReference type="ChEBI" id="CHEBI:15378"/>
        <dbReference type="ChEBI" id="CHEBI:30616"/>
        <dbReference type="ChEBI" id="CHEBI:43474"/>
        <dbReference type="ChEBI" id="CHEBI:57416"/>
        <dbReference type="ChEBI" id="CHEBI:57822"/>
        <dbReference type="ChEBI" id="CHEBI:456216"/>
        <dbReference type="EC" id="6.3.2.4"/>
    </reaction>
</comment>
<evidence type="ECO:0000256" key="4">
    <source>
        <dbReference type="ARBA" id="ARBA00012216"/>
    </source>
</evidence>
<dbReference type="SUPFAM" id="SSF52440">
    <property type="entry name" value="PreATP-grasp domain"/>
    <property type="match status" value="1"/>
</dbReference>
<dbReference type="EC" id="6.3.2.4" evidence="4 13"/>
<evidence type="ECO:0000256" key="5">
    <source>
        <dbReference type="ARBA" id="ARBA00022490"/>
    </source>
</evidence>
<dbReference type="InterPro" id="IPR011127">
    <property type="entry name" value="Dala_Dala_lig_N"/>
</dbReference>
<feature type="binding site" evidence="15">
    <location>
        <position position="296"/>
    </location>
    <ligand>
        <name>Mg(2+)</name>
        <dbReference type="ChEBI" id="CHEBI:18420"/>
        <label>2</label>
    </ligand>
</feature>
<dbReference type="GO" id="GO:0008360">
    <property type="term" value="P:regulation of cell shape"/>
    <property type="evidence" value="ECO:0007669"/>
    <property type="project" value="UniProtKB-KW"/>
</dbReference>
<evidence type="ECO:0000256" key="8">
    <source>
        <dbReference type="ARBA" id="ARBA00022840"/>
    </source>
</evidence>
<dbReference type="SUPFAM" id="SSF56059">
    <property type="entry name" value="Glutathione synthetase ATP-binding domain-like"/>
    <property type="match status" value="1"/>
</dbReference>
<evidence type="ECO:0000256" key="10">
    <source>
        <dbReference type="ARBA" id="ARBA00022984"/>
    </source>
</evidence>
<comment type="function">
    <text evidence="13">Cell wall formation.</text>
</comment>
<dbReference type="InterPro" id="IPR011095">
    <property type="entry name" value="Dala_Dala_lig_C"/>
</dbReference>
<dbReference type="GO" id="GO:0005829">
    <property type="term" value="C:cytosol"/>
    <property type="evidence" value="ECO:0007669"/>
    <property type="project" value="TreeGrafter"/>
</dbReference>
<feature type="binding site" evidence="15">
    <location>
        <position position="294"/>
    </location>
    <ligand>
        <name>Mg(2+)</name>
        <dbReference type="ChEBI" id="CHEBI:18420"/>
        <label>1</label>
    </ligand>
</feature>
<evidence type="ECO:0000256" key="12">
    <source>
        <dbReference type="ARBA" id="ARBA00047614"/>
    </source>
</evidence>
<dbReference type="Pfam" id="PF01820">
    <property type="entry name" value="Dala_Dala_lig_N"/>
    <property type="match status" value="1"/>
</dbReference>
<dbReference type="InterPro" id="IPR013815">
    <property type="entry name" value="ATP_grasp_subdomain_1"/>
</dbReference>
<sequence>MKVAVLFGGTSEERDVSLASGGQIIQALRVAGHEVLAIDTARGFLSAPEVEALIAAKVDPLPPDEKALATMQNQALAIANAPDLAAVDVVMLALHGGSGEDGSVQAFLKMLGIPYTGSGHRGSAVAMDKDMSKHLLRAAGVPTAEWLMAPASAEQVENALGFPVVVKPNKQGSTVGLTIVREPGLLESAIAEANKYDDEVMIERFIAGRELTVGILDGQALAVGEIRPLNAEIFDYASKYQAGGAEEIFPAPLSAELTLEVQRLGVLTHRALKLDCYSRVDFRLTDDDQLYCLEANTLPGMTATSLLPQSAAAVGISFTELCERICRLAIERAK</sequence>
<evidence type="ECO:0000313" key="18">
    <source>
        <dbReference type="EMBL" id="TLD71836.1"/>
    </source>
</evidence>
<dbReference type="GO" id="GO:0046872">
    <property type="term" value="F:metal ion binding"/>
    <property type="evidence" value="ECO:0007669"/>
    <property type="project" value="UniProtKB-KW"/>
</dbReference>
<dbReference type="PROSITE" id="PS00843">
    <property type="entry name" value="DALA_DALA_LIGASE_1"/>
    <property type="match status" value="1"/>
</dbReference>
<comment type="subcellular location">
    <subcellularLocation>
        <location evidence="2 13">Cytoplasm</location>
    </subcellularLocation>
</comment>
<keyword evidence="15" id="KW-0460">Magnesium</keyword>
<dbReference type="Gene3D" id="3.40.50.20">
    <property type="match status" value="1"/>
</dbReference>
<dbReference type="InterPro" id="IPR011761">
    <property type="entry name" value="ATP-grasp"/>
</dbReference>
<dbReference type="RefSeq" id="WP_138085432.1">
    <property type="nucleotide sequence ID" value="NZ_VAUV01000004.1"/>
</dbReference>
<evidence type="ECO:0000313" key="19">
    <source>
        <dbReference type="Proteomes" id="UP000306196"/>
    </source>
</evidence>
<evidence type="ECO:0000259" key="17">
    <source>
        <dbReference type="PROSITE" id="PS50975"/>
    </source>
</evidence>
<dbReference type="PIRSF" id="PIRSF039102">
    <property type="entry name" value="Ddl/VanB"/>
    <property type="match status" value="1"/>
</dbReference>
<dbReference type="PANTHER" id="PTHR23132:SF23">
    <property type="entry name" value="D-ALANINE--D-ALANINE LIGASE B"/>
    <property type="match status" value="1"/>
</dbReference>
<keyword evidence="6 13" id="KW-0436">Ligase</keyword>
<dbReference type="AlphaFoldDB" id="A0A5R8KHP2"/>
<gene>
    <name evidence="13" type="primary">ddl</name>
    <name evidence="18" type="ORF">FEM03_05735</name>
</gene>
<keyword evidence="5 13" id="KW-0963">Cytoplasm</keyword>
<organism evidence="18 19">
    <name type="scientific">Phragmitibacter flavus</name>
    <dbReference type="NCBI Taxonomy" id="2576071"/>
    <lineage>
        <taxon>Bacteria</taxon>
        <taxon>Pseudomonadati</taxon>
        <taxon>Verrucomicrobiota</taxon>
        <taxon>Verrucomicrobiia</taxon>
        <taxon>Verrucomicrobiales</taxon>
        <taxon>Verrucomicrobiaceae</taxon>
        <taxon>Phragmitibacter</taxon>
    </lineage>
</organism>
<keyword evidence="15" id="KW-0479">Metal-binding</keyword>
<dbReference type="Pfam" id="PF07478">
    <property type="entry name" value="Dala_Dala_lig_C"/>
    <property type="match status" value="1"/>
</dbReference>
<feature type="binding site" evidence="15">
    <location>
        <position position="281"/>
    </location>
    <ligand>
        <name>Mg(2+)</name>
        <dbReference type="ChEBI" id="CHEBI:18420"/>
        <label>1</label>
    </ligand>
</feature>
<feature type="binding site" evidence="15">
    <location>
        <position position="294"/>
    </location>
    <ligand>
        <name>Mg(2+)</name>
        <dbReference type="ChEBI" id="CHEBI:18420"/>
        <label>2</label>
    </ligand>
</feature>
<dbReference type="HAMAP" id="MF_00047">
    <property type="entry name" value="Dala_Dala_lig"/>
    <property type="match status" value="1"/>
</dbReference>
<dbReference type="NCBIfam" id="NF002378">
    <property type="entry name" value="PRK01372.1"/>
    <property type="match status" value="1"/>
</dbReference>
<keyword evidence="8 16" id="KW-0067">ATP-binding</keyword>
<comment type="caution">
    <text evidence="18">The sequence shown here is derived from an EMBL/GenBank/DDBJ whole genome shotgun (WGS) entry which is preliminary data.</text>
</comment>
<dbReference type="GO" id="GO:0009252">
    <property type="term" value="P:peptidoglycan biosynthetic process"/>
    <property type="evidence" value="ECO:0007669"/>
    <property type="project" value="UniProtKB-UniRule"/>
</dbReference>
<comment type="cofactor">
    <cofactor evidence="1">
        <name>Mn(2+)</name>
        <dbReference type="ChEBI" id="CHEBI:29035"/>
    </cofactor>
</comment>
<dbReference type="EMBL" id="VAUV01000004">
    <property type="protein sequence ID" value="TLD71836.1"/>
    <property type="molecule type" value="Genomic_DNA"/>
</dbReference>
<dbReference type="GO" id="GO:0005524">
    <property type="term" value="F:ATP binding"/>
    <property type="evidence" value="ECO:0007669"/>
    <property type="project" value="UniProtKB-UniRule"/>
</dbReference>
<evidence type="ECO:0000256" key="1">
    <source>
        <dbReference type="ARBA" id="ARBA00001936"/>
    </source>
</evidence>
<dbReference type="UniPathway" id="UPA00219"/>
<dbReference type="InterPro" id="IPR000291">
    <property type="entry name" value="D-Ala_lig_Van_CS"/>
</dbReference>
<feature type="active site" evidence="14">
    <location>
        <position position="13"/>
    </location>
</feature>
<evidence type="ECO:0000256" key="2">
    <source>
        <dbReference type="ARBA" id="ARBA00004496"/>
    </source>
</evidence>
<keyword evidence="15" id="KW-0464">Manganese</keyword>
<dbReference type="OrthoDB" id="9813261at2"/>
<evidence type="ECO:0000256" key="15">
    <source>
        <dbReference type="PIRSR" id="PIRSR039102-3"/>
    </source>
</evidence>
<evidence type="ECO:0000256" key="3">
    <source>
        <dbReference type="ARBA" id="ARBA00010871"/>
    </source>
</evidence>
<keyword evidence="19" id="KW-1185">Reference proteome</keyword>
<evidence type="ECO:0000256" key="11">
    <source>
        <dbReference type="ARBA" id="ARBA00023316"/>
    </source>
</evidence>
<evidence type="ECO:0000256" key="14">
    <source>
        <dbReference type="PIRSR" id="PIRSR039102-1"/>
    </source>
</evidence>
<keyword evidence="10 13" id="KW-0573">Peptidoglycan synthesis</keyword>
<keyword evidence="9 13" id="KW-0133">Cell shape</keyword>
<comment type="similarity">
    <text evidence="3 13">Belongs to the D-alanine--D-alanine ligase family.</text>
</comment>
<dbReference type="Gene3D" id="3.30.1490.20">
    <property type="entry name" value="ATP-grasp fold, A domain"/>
    <property type="match status" value="1"/>
</dbReference>
<reference evidence="18 19" key="1">
    <citation type="submission" date="2019-05" db="EMBL/GenBank/DDBJ databases">
        <title>Verrucobacter flavum gen. nov., sp. nov. a new member of the family Verrucomicrobiaceae.</title>
        <authorList>
            <person name="Szuroczki S."/>
            <person name="Abbaszade G."/>
            <person name="Szabo A."/>
            <person name="Felfoldi T."/>
            <person name="Schumann P."/>
            <person name="Boka K."/>
            <person name="Keki Z."/>
            <person name="Toumi M."/>
            <person name="Toth E."/>
        </authorList>
    </citation>
    <scope>NUCLEOTIDE SEQUENCE [LARGE SCALE GENOMIC DNA]</scope>
    <source>
        <strain evidence="18 19">MG-N-17</strain>
    </source>
</reference>
<dbReference type="PROSITE" id="PS50975">
    <property type="entry name" value="ATP_GRASP"/>
    <property type="match status" value="1"/>
</dbReference>
<dbReference type="InterPro" id="IPR016185">
    <property type="entry name" value="PreATP-grasp_dom_sf"/>
</dbReference>
<protein>
    <recommendedName>
        <fullName evidence="4 13">D-alanine--D-alanine ligase</fullName>
        <ecNumber evidence="4 13">6.3.2.4</ecNumber>
    </recommendedName>
    <alternativeName>
        <fullName evidence="13">D-Ala-D-Ala ligase</fullName>
    </alternativeName>
    <alternativeName>
        <fullName evidence="13">D-alanylalanine synthetase</fullName>
    </alternativeName>
</protein>
<feature type="active site" evidence="14">
    <location>
        <position position="173"/>
    </location>
</feature>
<dbReference type="Gene3D" id="3.30.470.20">
    <property type="entry name" value="ATP-grasp fold, B domain"/>
    <property type="match status" value="1"/>
</dbReference>
<accession>A0A5R8KHP2</accession>
<keyword evidence="11 13" id="KW-0961">Cell wall biogenesis/degradation</keyword>
<dbReference type="GO" id="GO:0071555">
    <property type="term" value="P:cell wall organization"/>
    <property type="evidence" value="ECO:0007669"/>
    <property type="project" value="UniProtKB-KW"/>
</dbReference>
<evidence type="ECO:0000256" key="7">
    <source>
        <dbReference type="ARBA" id="ARBA00022741"/>
    </source>
</evidence>
<feature type="domain" description="ATP-grasp" evidence="17">
    <location>
        <begin position="133"/>
        <end position="327"/>
    </location>
</feature>
<name>A0A5R8KHP2_9BACT</name>
<dbReference type="Proteomes" id="UP000306196">
    <property type="component" value="Unassembled WGS sequence"/>
</dbReference>
<dbReference type="InterPro" id="IPR005905">
    <property type="entry name" value="D_ala_D_ala"/>
</dbReference>
<proteinExistence type="inferred from homology"/>
<keyword evidence="7 16" id="KW-0547">Nucleotide-binding</keyword>